<reference evidence="3" key="1">
    <citation type="submission" date="2018-07" db="EMBL/GenBank/DDBJ databases">
        <authorList>
            <consortium name="Genoscope - CEA"/>
            <person name="William W."/>
        </authorList>
    </citation>
    <scope>NUCLEOTIDE SEQUENCE</scope>
    <source>
        <strain evidence="3">IK1</strain>
    </source>
</reference>
<gene>
    <name evidence="3" type="ORF">TRIP_D420274</name>
</gene>
<feature type="compositionally biased region" description="Polar residues" evidence="1">
    <location>
        <begin position="262"/>
        <end position="276"/>
    </location>
</feature>
<feature type="compositionally biased region" description="Polar residues" evidence="1">
    <location>
        <begin position="407"/>
        <end position="416"/>
    </location>
</feature>
<name>A0A653AIM8_9BACT</name>
<feature type="chain" id="PRO_5024938870" description="DUF3300 domain-containing protein" evidence="2">
    <location>
        <begin position="26"/>
        <end position="454"/>
    </location>
</feature>
<dbReference type="AlphaFoldDB" id="A0A653AIM8"/>
<feature type="compositionally biased region" description="Low complexity" evidence="1">
    <location>
        <begin position="418"/>
        <end position="454"/>
    </location>
</feature>
<organism evidence="3">
    <name type="scientific">uncultured Paludibacter sp</name>
    <dbReference type="NCBI Taxonomy" id="497635"/>
    <lineage>
        <taxon>Bacteria</taxon>
        <taxon>Pseudomonadati</taxon>
        <taxon>Bacteroidota</taxon>
        <taxon>Bacteroidia</taxon>
        <taxon>Bacteroidales</taxon>
        <taxon>Paludibacteraceae</taxon>
        <taxon>Paludibacter</taxon>
        <taxon>environmental samples</taxon>
    </lineage>
</organism>
<evidence type="ECO:0000256" key="1">
    <source>
        <dbReference type="SAM" id="MobiDB-lite"/>
    </source>
</evidence>
<feature type="compositionally biased region" description="Polar residues" evidence="1">
    <location>
        <begin position="311"/>
        <end position="333"/>
    </location>
</feature>
<feature type="compositionally biased region" description="Low complexity" evidence="1">
    <location>
        <begin position="374"/>
        <end position="406"/>
    </location>
</feature>
<dbReference type="EMBL" id="UPXZ01000037">
    <property type="protein sequence ID" value="VBB47555.1"/>
    <property type="molecule type" value="Genomic_DNA"/>
</dbReference>
<keyword evidence="2" id="KW-0732">Signal</keyword>
<feature type="compositionally biased region" description="Basic and acidic residues" evidence="1">
    <location>
        <begin position="225"/>
        <end position="238"/>
    </location>
</feature>
<evidence type="ECO:0008006" key="4">
    <source>
        <dbReference type="Google" id="ProtNLM"/>
    </source>
</evidence>
<feature type="compositionally biased region" description="Basic and acidic residues" evidence="1">
    <location>
        <begin position="354"/>
        <end position="363"/>
    </location>
</feature>
<protein>
    <recommendedName>
        <fullName evidence="4">DUF3300 domain-containing protein</fullName>
    </recommendedName>
</protein>
<accession>A0A653AIM8</accession>
<proteinExistence type="predicted"/>
<feature type="compositionally biased region" description="Low complexity" evidence="1">
    <location>
        <begin position="334"/>
        <end position="345"/>
    </location>
</feature>
<feature type="compositionally biased region" description="Basic and acidic residues" evidence="1">
    <location>
        <begin position="248"/>
        <end position="259"/>
    </location>
</feature>
<evidence type="ECO:0000256" key="2">
    <source>
        <dbReference type="SAM" id="SignalP"/>
    </source>
</evidence>
<dbReference type="PROSITE" id="PS51257">
    <property type="entry name" value="PROKAR_LIPOPROTEIN"/>
    <property type="match status" value="1"/>
</dbReference>
<feature type="compositionally biased region" description="Low complexity" evidence="1">
    <location>
        <begin position="277"/>
        <end position="294"/>
    </location>
</feature>
<feature type="region of interest" description="Disordered" evidence="1">
    <location>
        <begin position="224"/>
        <end position="454"/>
    </location>
</feature>
<evidence type="ECO:0000313" key="3">
    <source>
        <dbReference type="EMBL" id="VBB47555.1"/>
    </source>
</evidence>
<feature type="signal peptide" evidence="2">
    <location>
        <begin position="1"/>
        <end position="25"/>
    </location>
</feature>
<sequence length="454" mass="51506">MKAKITSLLTVIVSALALTSCYAQSYNYSNSAYDRGVSVQATSSDISYNLDLRAVASVFADSRNLEEFEHRLNDYDEGINNLDLNQDGQVDYLRVIETSKGNSRLVVIQAVLDRDVYQDVASIVLERRWNKKTYVQIIGDPYLYGPYYIIEPVYVYTPVIFSWIWAPSYVAWHSPYYWGYYPSYFHYWGPRPMNIYVNNINIYINKSHNRYNYSDRIRSNNYSSMRREVSRTDYERMNPSRSFASRNADGRANNKRDLVKNGNHSRVASNVGTNNGRYSTSSRQINSSSSRNDNGVQSSRSTRSREDWTAVRQSRTSNGVEGRSSTRSQQDVNSSRPSRGSYDSSTRNTSGYEQRTRANDDAYTRPSRSNSNNTYSQPSRSTSRSSETYSQPSRSNSSRSSETYSQPSRSSSSGKTYSAPSRSSSPSRSSQSSSSQPSRNNSSDNSGRSSSGRR</sequence>